<dbReference type="GO" id="GO:0016740">
    <property type="term" value="F:transferase activity"/>
    <property type="evidence" value="ECO:0007669"/>
    <property type="project" value="UniProtKB-KW"/>
</dbReference>
<dbReference type="AlphaFoldDB" id="A0A1M5RZS0"/>
<dbReference type="Gene3D" id="3.40.250.10">
    <property type="entry name" value="Rhodanese-like domain"/>
    <property type="match status" value="1"/>
</dbReference>
<accession>A0A1M5RZS0</accession>
<dbReference type="InterPro" id="IPR050229">
    <property type="entry name" value="GlpE_sulfurtransferase"/>
</dbReference>
<dbReference type="PROSITE" id="PS50206">
    <property type="entry name" value="RHODANESE_3"/>
    <property type="match status" value="1"/>
</dbReference>
<dbReference type="CDD" id="cd00158">
    <property type="entry name" value="RHOD"/>
    <property type="match status" value="1"/>
</dbReference>
<organism evidence="2 3">
    <name type="scientific">Wenyingzhuangia marina</name>
    <dbReference type="NCBI Taxonomy" id="1195760"/>
    <lineage>
        <taxon>Bacteria</taxon>
        <taxon>Pseudomonadati</taxon>
        <taxon>Bacteroidota</taxon>
        <taxon>Flavobacteriia</taxon>
        <taxon>Flavobacteriales</taxon>
        <taxon>Flavobacteriaceae</taxon>
        <taxon>Wenyingzhuangia</taxon>
    </lineage>
</organism>
<dbReference type="PANTHER" id="PTHR43031">
    <property type="entry name" value="FAD-DEPENDENT OXIDOREDUCTASE"/>
    <property type="match status" value="1"/>
</dbReference>
<protein>
    <submittedName>
        <fullName evidence="2">Rhodanese-related sulfurtransferase</fullName>
    </submittedName>
</protein>
<dbReference type="Pfam" id="PF00581">
    <property type="entry name" value="Rhodanese"/>
    <property type="match status" value="1"/>
</dbReference>
<reference evidence="3" key="1">
    <citation type="submission" date="2016-11" db="EMBL/GenBank/DDBJ databases">
        <authorList>
            <person name="Varghese N."/>
            <person name="Submissions S."/>
        </authorList>
    </citation>
    <scope>NUCLEOTIDE SEQUENCE [LARGE SCALE GENOMIC DNA]</scope>
    <source>
        <strain evidence="3">DSM 100572</strain>
    </source>
</reference>
<dbReference type="InterPro" id="IPR036873">
    <property type="entry name" value="Rhodanese-like_dom_sf"/>
</dbReference>
<evidence type="ECO:0000313" key="2">
    <source>
        <dbReference type="EMBL" id="SHH31684.1"/>
    </source>
</evidence>
<dbReference type="Proteomes" id="UP000184109">
    <property type="component" value="Unassembled WGS sequence"/>
</dbReference>
<evidence type="ECO:0000313" key="3">
    <source>
        <dbReference type="Proteomes" id="UP000184109"/>
    </source>
</evidence>
<evidence type="ECO:0000259" key="1">
    <source>
        <dbReference type="PROSITE" id="PS50206"/>
    </source>
</evidence>
<gene>
    <name evidence="2" type="ORF">SAMN05444281_0051</name>
</gene>
<sequence>MELHGVYTKTIVKFVYRIKNNKKMSQFDNEKIQEYLKGGAVVLDVRTDEEYAEGHVPGSEHIVLQTLPGKVNIVKDYAKPVIAVCRSGARSQQATDFLKQHGIDIINGGPWENVDQYVK</sequence>
<feature type="domain" description="Rhodanese" evidence="1">
    <location>
        <begin position="36"/>
        <end position="113"/>
    </location>
</feature>
<keyword evidence="2" id="KW-0808">Transferase</keyword>
<keyword evidence="3" id="KW-1185">Reference proteome</keyword>
<dbReference type="SMART" id="SM00450">
    <property type="entry name" value="RHOD"/>
    <property type="match status" value="1"/>
</dbReference>
<dbReference type="InterPro" id="IPR001763">
    <property type="entry name" value="Rhodanese-like_dom"/>
</dbReference>
<dbReference type="PANTHER" id="PTHR43031:SF1">
    <property type="entry name" value="PYRIDINE NUCLEOTIDE-DISULPHIDE OXIDOREDUCTASE"/>
    <property type="match status" value="1"/>
</dbReference>
<proteinExistence type="predicted"/>
<dbReference type="EMBL" id="FQXQ01000001">
    <property type="protein sequence ID" value="SHH31684.1"/>
    <property type="molecule type" value="Genomic_DNA"/>
</dbReference>
<name>A0A1M5RZS0_9FLAO</name>
<dbReference type="STRING" id="1195760.SAMN05444281_0051"/>
<dbReference type="SUPFAM" id="SSF52821">
    <property type="entry name" value="Rhodanese/Cell cycle control phosphatase"/>
    <property type="match status" value="1"/>
</dbReference>